<evidence type="ECO:0000256" key="1">
    <source>
        <dbReference type="SAM" id="MobiDB-lite"/>
    </source>
</evidence>
<reference evidence="2" key="1">
    <citation type="submission" date="2023-07" db="EMBL/GenBank/DDBJ databases">
        <authorList>
            <consortium name="AG Swart"/>
            <person name="Singh M."/>
            <person name="Singh A."/>
            <person name="Seah K."/>
            <person name="Emmerich C."/>
        </authorList>
    </citation>
    <scope>NUCLEOTIDE SEQUENCE</scope>
    <source>
        <strain evidence="2">DP1</strain>
    </source>
</reference>
<name>A0AAD1UHC9_EUPCR</name>
<protein>
    <submittedName>
        <fullName evidence="2">Uncharacterized protein</fullName>
    </submittedName>
</protein>
<comment type="caution">
    <text evidence="2">The sequence shown here is derived from an EMBL/GenBank/DDBJ whole genome shotgun (WGS) entry which is preliminary data.</text>
</comment>
<dbReference type="EMBL" id="CAMPGE010008376">
    <property type="protein sequence ID" value="CAI2367278.1"/>
    <property type="molecule type" value="Genomic_DNA"/>
</dbReference>
<dbReference type="Proteomes" id="UP001295684">
    <property type="component" value="Unassembled WGS sequence"/>
</dbReference>
<gene>
    <name evidence="2" type="ORF">ECRASSUSDP1_LOCUS8558</name>
</gene>
<proteinExistence type="predicted"/>
<evidence type="ECO:0000313" key="2">
    <source>
        <dbReference type="EMBL" id="CAI2367278.1"/>
    </source>
</evidence>
<organism evidence="2 3">
    <name type="scientific">Euplotes crassus</name>
    <dbReference type="NCBI Taxonomy" id="5936"/>
    <lineage>
        <taxon>Eukaryota</taxon>
        <taxon>Sar</taxon>
        <taxon>Alveolata</taxon>
        <taxon>Ciliophora</taxon>
        <taxon>Intramacronucleata</taxon>
        <taxon>Spirotrichea</taxon>
        <taxon>Hypotrichia</taxon>
        <taxon>Euplotida</taxon>
        <taxon>Euplotidae</taxon>
        <taxon>Moneuplotes</taxon>
    </lineage>
</organism>
<dbReference type="AlphaFoldDB" id="A0AAD1UHC9"/>
<feature type="region of interest" description="Disordered" evidence="1">
    <location>
        <begin position="244"/>
        <end position="270"/>
    </location>
</feature>
<feature type="compositionally biased region" description="Basic residues" evidence="1">
    <location>
        <begin position="256"/>
        <end position="270"/>
    </location>
</feature>
<keyword evidence="3" id="KW-1185">Reference proteome</keyword>
<accession>A0AAD1UHC9</accession>
<evidence type="ECO:0000313" key="3">
    <source>
        <dbReference type="Proteomes" id="UP001295684"/>
    </source>
</evidence>
<sequence>MSFSQLARVGYQYKKKPKTCKNIKLQKKKQLTKDITARILTDRINTVVEDPEESFEEDTIEFDNETIGRKSVHEYKASIHKNPLSQTDKIGDFKEKENLKTRNFDASYNQNKAKSTTNLVSKDSITHFRIATSIGNSDGIDQHLMDEDFKSIDDDSQEKPLSKAGCTGLLRTYDSCENTLNRDLIKQKCIESLKNDLKHHNRQKRKKINSSNVVERLELRHIDKKNRLIEKKSQYDQEELLQLREKPQINNNSKSLVHKTRQKSKCKKPAYLKSSDSYKENLKDRIMTSEQMKLQREMSEMTLHPKINKKSKNLKRGIDDLYNWKNRKNKENEIKRDQYKTETSKTLSKIQSVKLIDSNSEMIAARCRNNGEKIEDKLLRDGIRLKQKHLKLLEENSRAEMLVCSPRIEPKKKSDYKKILYPPKTMPDNPNFDLEEISQIQSRQYVISRLFRERKKFVYI</sequence>